<sequence length="322" mass="35927">MKANEIMTSAKRTFSKVGFGLQKKSPEILVGVGIVGAVASAVLACKATTKAGAIVEESKNSLADIREANENGVTKAGESYSAEDRRKDLAIAYVQTGVKFAKLYAPAVMLGAVSIASILASHNIMKKRNIALAAAYAAVDKSFKDYRDRVIERFGEQVEKELRYNIKAQEIEETVTDDKGKEKKVKQNVNVADENWDGSDYGPYAKVFDDTHSDWKQDPEMNLFYLRARQAQANDMLKSQGHLFLNEVYDMLGFKRTKAGAVVGWIYDDKKPYGDNFVDFGMTEIRRHDADSDEYKRAFILDFNVVGDITSKIVDHQNDYLA</sequence>
<dbReference type="EMBL" id="CP034413">
    <property type="protein sequence ID" value="QCI58529.1"/>
    <property type="molecule type" value="Genomic_DNA"/>
</dbReference>
<organism evidence="2 3">
    <name type="scientific">Dysosmobacter welbionis</name>
    <dbReference type="NCBI Taxonomy" id="2093857"/>
    <lineage>
        <taxon>Bacteria</taxon>
        <taxon>Bacillati</taxon>
        <taxon>Bacillota</taxon>
        <taxon>Clostridia</taxon>
        <taxon>Eubacteriales</taxon>
        <taxon>Oscillospiraceae</taxon>
        <taxon>Dysosmobacter</taxon>
    </lineage>
</organism>
<protein>
    <submittedName>
        <fullName evidence="2">Uncharacterized protein</fullName>
    </submittedName>
</protein>
<dbReference type="Proteomes" id="UP000298642">
    <property type="component" value="Chromosome"/>
</dbReference>
<keyword evidence="1" id="KW-1133">Transmembrane helix</keyword>
<evidence type="ECO:0000313" key="3">
    <source>
        <dbReference type="Proteomes" id="UP000298642"/>
    </source>
</evidence>
<gene>
    <name evidence="2" type="ORF">EIO64_04260</name>
</gene>
<dbReference type="AlphaFoldDB" id="A0A4D7AI77"/>
<keyword evidence="1" id="KW-0472">Membrane</keyword>
<feature type="transmembrane region" description="Helical" evidence="1">
    <location>
        <begin position="103"/>
        <end position="120"/>
    </location>
</feature>
<reference evidence="3" key="1">
    <citation type="submission" date="2018-12" db="EMBL/GenBank/DDBJ databases">
        <title>Dusodibacter welbiota gen. nov., sp. nov., isolated from human faeces and emended description of the Oscillibacter genus.</title>
        <authorList>
            <person name="Le Roy T."/>
            <person name="Van der Smissen P."/>
            <person name="Delzenne N."/>
            <person name="Muccioli G."/>
            <person name="Collet J.F."/>
            <person name="Cani P.D."/>
        </authorList>
    </citation>
    <scope>NUCLEOTIDE SEQUENCE [LARGE SCALE GENOMIC DNA]</scope>
    <source>
        <strain evidence="3">J115</strain>
    </source>
</reference>
<accession>A0A4D7AI77</accession>
<proteinExistence type="predicted"/>
<dbReference type="KEGG" id="obj:EIO64_04260"/>
<dbReference type="RefSeq" id="WP_136890822.1">
    <property type="nucleotide sequence ID" value="NZ_CP034413.3"/>
</dbReference>
<keyword evidence="3" id="KW-1185">Reference proteome</keyword>
<keyword evidence="1" id="KW-0812">Transmembrane</keyword>
<evidence type="ECO:0000313" key="2">
    <source>
        <dbReference type="EMBL" id="QCI58529.1"/>
    </source>
</evidence>
<evidence type="ECO:0000256" key="1">
    <source>
        <dbReference type="SAM" id="Phobius"/>
    </source>
</evidence>
<name>A0A4D7AI77_9FIRM</name>
<dbReference type="InterPro" id="IPR045933">
    <property type="entry name" value="DUF6353"/>
</dbReference>
<dbReference type="Pfam" id="PF19880">
    <property type="entry name" value="DUF6353"/>
    <property type="match status" value="1"/>
</dbReference>